<gene>
    <name evidence="1" type="ORF">J7561_02980</name>
</gene>
<protein>
    <submittedName>
        <fullName evidence="1">GDYXXLXY domain-containing protein</fullName>
    </submittedName>
</protein>
<dbReference type="InterPro" id="IPR025833">
    <property type="entry name" value="GDYXXLXY"/>
</dbReference>
<evidence type="ECO:0000313" key="1">
    <source>
        <dbReference type="EMBL" id="MBS7824169.1"/>
    </source>
</evidence>
<dbReference type="EMBL" id="JAGIBU010000001">
    <property type="protein sequence ID" value="MBS7824169.1"/>
    <property type="molecule type" value="Genomic_DNA"/>
</dbReference>
<reference evidence="1" key="1">
    <citation type="submission" date="2021-03" db="EMBL/GenBank/DDBJ databases">
        <title>Identification and antibiotic profiling of Wohlfahrtiimonas chitiniclastica, an underestimated human pathogen.</title>
        <authorList>
            <person name="Kopf A."/>
            <person name="Bunk B."/>
            <person name="Coldewey S."/>
            <person name="Gunzer F."/>
            <person name="Riedel T."/>
            <person name="Schroettner P."/>
        </authorList>
    </citation>
    <scope>NUCLEOTIDE SEQUENCE</scope>
    <source>
        <strain evidence="1">DSM 100917</strain>
    </source>
</reference>
<proteinExistence type="predicted"/>
<evidence type="ECO:0000313" key="2">
    <source>
        <dbReference type="Proteomes" id="UP000680020"/>
    </source>
</evidence>
<dbReference type="Pfam" id="PF14345">
    <property type="entry name" value="GDYXXLXY"/>
    <property type="match status" value="1"/>
</dbReference>
<name>A0AB35BWP3_9GAMM</name>
<organism evidence="1 2">
    <name type="scientific">Wohlfahrtiimonas chitiniclastica</name>
    <dbReference type="NCBI Taxonomy" id="400946"/>
    <lineage>
        <taxon>Bacteria</taxon>
        <taxon>Pseudomonadati</taxon>
        <taxon>Pseudomonadota</taxon>
        <taxon>Gammaproteobacteria</taxon>
        <taxon>Cardiobacteriales</taxon>
        <taxon>Ignatzschineriaceae</taxon>
        <taxon>Wohlfahrtiimonas</taxon>
    </lineage>
</organism>
<sequence>MTRTRTLIAFILLGALLIFMNVQIFQKERIKTEGETIYFELAPIDPRAFMLGDYMALRYIHPLLNENDQPMVTFVVTLDERNVVTQAEPYIGGTLQDNQRLFNIQDQLRPTRFYFQEGLAPHYDKARYGAFKRKDTDHFLLENLADADLILL</sequence>
<dbReference type="RefSeq" id="WP_213403458.1">
    <property type="nucleotide sequence ID" value="NZ_JAGIBT010000004.1"/>
</dbReference>
<accession>A0AB35BWP3</accession>
<dbReference type="AlphaFoldDB" id="A0AB35BWP3"/>
<comment type="caution">
    <text evidence="1">The sequence shown here is derived from an EMBL/GenBank/DDBJ whole genome shotgun (WGS) entry which is preliminary data.</text>
</comment>
<dbReference type="Proteomes" id="UP000680020">
    <property type="component" value="Unassembled WGS sequence"/>
</dbReference>